<dbReference type="PANTHER" id="PTHR24421">
    <property type="entry name" value="NITRATE/NITRITE SENSOR PROTEIN NARX-RELATED"/>
    <property type="match status" value="1"/>
</dbReference>
<dbReference type="InterPro" id="IPR050482">
    <property type="entry name" value="Sensor_HK_TwoCompSys"/>
</dbReference>
<dbReference type="SMART" id="SM00028">
    <property type="entry name" value="TPR"/>
    <property type="match status" value="4"/>
</dbReference>
<protein>
    <submittedName>
        <fullName evidence="12">Signal transduction histidine kinase</fullName>
    </submittedName>
</protein>
<dbReference type="Pfam" id="PF02518">
    <property type="entry name" value="HATPase_c"/>
    <property type="match status" value="1"/>
</dbReference>
<evidence type="ECO:0000256" key="5">
    <source>
        <dbReference type="ARBA" id="ARBA00022777"/>
    </source>
</evidence>
<evidence type="ECO:0000256" key="4">
    <source>
        <dbReference type="ARBA" id="ARBA00022692"/>
    </source>
</evidence>
<evidence type="ECO:0000313" key="13">
    <source>
        <dbReference type="Proteomes" id="UP000324376"/>
    </source>
</evidence>
<feature type="transmembrane region" description="Helical" evidence="10">
    <location>
        <begin position="425"/>
        <end position="444"/>
    </location>
</feature>
<evidence type="ECO:0000256" key="10">
    <source>
        <dbReference type="SAM" id="Phobius"/>
    </source>
</evidence>
<evidence type="ECO:0000313" key="12">
    <source>
        <dbReference type="EMBL" id="TYP71721.1"/>
    </source>
</evidence>
<evidence type="ECO:0000256" key="7">
    <source>
        <dbReference type="ARBA" id="ARBA00023012"/>
    </source>
</evidence>
<dbReference type="OrthoDB" id="977000at2"/>
<gene>
    <name evidence="12" type="ORF">BD809_108132</name>
</gene>
<dbReference type="PROSITE" id="PS51257">
    <property type="entry name" value="PROKAR_LIPOPROTEIN"/>
    <property type="match status" value="1"/>
</dbReference>
<organism evidence="12 13">
    <name type="scientific">Aquimarina intermedia</name>
    <dbReference type="NCBI Taxonomy" id="350814"/>
    <lineage>
        <taxon>Bacteria</taxon>
        <taxon>Pseudomonadati</taxon>
        <taxon>Bacteroidota</taxon>
        <taxon>Flavobacteriia</taxon>
        <taxon>Flavobacteriales</taxon>
        <taxon>Flavobacteriaceae</taxon>
        <taxon>Aquimarina</taxon>
    </lineage>
</organism>
<evidence type="ECO:0000256" key="2">
    <source>
        <dbReference type="ARBA" id="ARBA00022475"/>
    </source>
</evidence>
<feature type="domain" description="Histidine kinase" evidence="11">
    <location>
        <begin position="594"/>
        <end position="679"/>
    </location>
</feature>
<dbReference type="SUPFAM" id="SSF55874">
    <property type="entry name" value="ATPase domain of HSP90 chaperone/DNA topoisomerase II/histidine kinase"/>
    <property type="match status" value="1"/>
</dbReference>
<keyword evidence="13" id="KW-1185">Reference proteome</keyword>
<accession>A0A5S5BX25</accession>
<keyword evidence="4 10" id="KW-0812">Transmembrane</keyword>
<comment type="caution">
    <text evidence="12">The sequence shown here is derived from an EMBL/GenBank/DDBJ whole genome shotgun (WGS) entry which is preliminary data.</text>
</comment>
<feature type="repeat" description="TPR" evidence="9">
    <location>
        <begin position="241"/>
        <end position="274"/>
    </location>
</feature>
<keyword evidence="6 10" id="KW-1133">Transmembrane helix</keyword>
<dbReference type="InterPro" id="IPR011990">
    <property type="entry name" value="TPR-like_helical_dom_sf"/>
</dbReference>
<reference evidence="12 13" key="1">
    <citation type="submission" date="2019-07" db="EMBL/GenBank/DDBJ databases">
        <title>Genomic Encyclopedia of Archaeal and Bacterial Type Strains, Phase II (KMG-II): from individual species to whole genera.</title>
        <authorList>
            <person name="Goeker M."/>
        </authorList>
    </citation>
    <scope>NUCLEOTIDE SEQUENCE [LARGE SCALE GENOMIC DNA]</scope>
    <source>
        <strain evidence="12 13">DSM 17527</strain>
    </source>
</reference>
<evidence type="ECO:0000256" key="6">
    <source>
        <dbReference type="ARBA" id="ARBA00022989"/>
    </source>
</evidence>
<dbReference type="InterPro" id="IPR019734">
    <property type="entry name" value="TPR_rpt"/>
</dbReference>
<evidence type="ECO:0000256" key="8">
    <source>
        <dbReference type="ARBA" id="ARBA00023136"/>
    </source>
</evidence>
<dbReference type="PROSITE" id="PS50109">
    <property type="entry name" value="HIS_KIN"/>
    <property type="match status" value="1"/>
</dbReference>
<proteinExistence type="predicted"/>
<dbReference type="Gene3D" id="1.25.40.10">
    <property type="entry name" value="Tetratricopeptide repeat domain"/>
    <property type="match status" value="1"/>
</dbReference>
<name>A0A5S5BX25_9FLAO</name>
<dbReference type="GO" id="GO:0016301">
    <property type="term" value="F:kinase activity"/>
    <property type="evidence" value="ECO:0007669"/>
    <property type="project" value="UniProtKB-KW"/>
</dbReference>
<dbReference type="Pfam" id="PF13424">
    <property type="entry name" value="TPR_12"/>
    <property type="match status" value="1"/>
</dbReference>
<dbReference type="GO" id="GO:0005886">
    <property type="term" value="C:plasma membrane"/>
    <property type="evidence" value="ECO:0007669"/>
    <property type="project" value="UniProtKB-SubCell"/>
</dbReference>
<dbReference type="CDD" id="cd16917">
    <property type="entry name" value="HATPase_UhpB-NarQ-NarX-like"/>
    <property type="match status" value="1"/>
</dbReference>
<keyword evidence="8 10" id="KW-0472">Membrane</keyword>
<keyword evidence="2" id="KW-1003">Cell membrane</keyword>
<keyword evidence="5 12" id="KW-0418">Kinase</keyword>
<keyword evidence="7" id="KW-0902">Two-component regulatory system</keyword>
<dbReference type="PROSITE" id="PS50005">
    <property type="entry name" value="TPR"/>
    <property type="match status" value="2"/>
</dbReference>
<keyword evidence="3" id="KW-0808">Transferase</keyword>
<evidence type="ECO:0000256" key="3">
    <source>
        <dbReference type="ARBA" id="ARBA00022679"/>
    </source>
</evidence>
<dbReference type="SUPFAM" id="SSF48452">
    <property type="entry name" value="TPR-like"/>
    <property type="match status" value="2"/>
</dbReference>
<dbReference type="PANTHER" id="PTHR24421:SF37">
    <property type="entry name" value="SENSOR HISTIDINE KINASE NARS"/>
    <property type="match status" value="1"/>
</dbReference>
<dbReference type="EMBL" id="VNHU01000008">
    <property type="protein sequence ID" value="TYP71721.1"/>
    <property type="molecule type" value="Genomic_DNA"/>
</dbReference>
<dbReference type="GO" id="GO:0000160">
    <property type="term" value="P:phosphorelay signal transduction system"/>
    <property type="evidence" value="ECO:0007669"/>
    <property type="project" value="UniProtKB-KW"/>
</dbReference>
<comment type="subcellular location">
    <subcellularLocation>
        <location evidence="1">Cell membrane</location>
        <topology evidence="1">Multi-pass membrane protein</topology>
    </subcellularLocation>
</comment>
<feature type="repeat" description="TPR" evidence="9">
    <location>
        <begin position="200"/>
        <end position="233"/>
    </location>
</feature>
<dbReference type="InterPro" id="IPR003594">
    <property type="entry name" value="HATPase_dom"/>
</dbReference>
<dbReference type="SMART" id="SM00387">
    <property type="entry name" value="HATPase_c"/>
    <property type="match status" value="1"/>
</dbReference>
<dbReference type="RefSeq" id="WP_148783311.1">
    <property type="nucleotide sequence ID" value="NZ_VNHU01000008.1"/>
</dbReference>
<keyword evidence="9" id="KW-0802">TPR repeat</keyword>
<evidence type="ECO:0000259" key="11">
    <source>
        <dbReference type="PROSITE" id="PS50109"/>
    </source>
</evidence>
<sequence length="679" mass="78116">MILKLPVRFILLAFAVIVSCSKTKDDYDNLNDSSKAELMTTKYLKNANNRDLTADERLASANSASYWNSKLIDDTQKRRNFTRIGLTYYYLGEYDNFKLENLKGLKLSKELKDSVGIAKSYVNIGSFYNYRDQLDSSFYYFYNAVKIYNSLENPNSTNHGTTLFNLAIVQKNFKDYVGAEASIIRAIDHFKTVDNPLYLYSCYNNLGIISKEQGRYEDAIQNYQNALTYARKMDNGKFREIQALNNIGVVFKNQKLYDKAIDYYMQAYSYDKILDEKPKTKALLIDNIAYAKFLSGKNEGVLSSLLKSKKIRDSIDDKPGLITNNLHLAEYFSSLDQDSSSVKYALVAKKLAKDIGYNKELLNSLNLLSKIAVPSDALYYAHEYIKLNDSLQHQERISSDKFARVKFETDEIVEKNEQISRENEILIITVVGLSALFLLVYIIFRQRQSNNELLFSQKQQESNQEIYRLLLTQQVKLEEGRQLEQQRMSEELHDGVLGRLFGVRLSLDGINQRVNDGFTEHRTKYIDELKSIEREIRLISHDLGTETFSPDVAYVDVIESLISDQCAIHEIDFTLSNDENIDWEDIDDFKKVNIYRIIQESLQNIFKHANAEKIEVSFKNLENSIKLVVSDNGVGFKYAKVKKGIGLKNINSRVKQMYGEVKFLSPKNSGTKIIVDIPV</sequence>
<evidence type="ECO:0000256" key="1">
    <source>
        <dbReference type="ARBA" id="ARBA00004651"/>
    </source>
</evidence>
<dbReference type="InterPro" id="IPR005467">
    <property type="entry name" value="His_kinase_dom"/>
</dbReference>
<evidence type="ECO:0000256" key="9">
    <source>
        <dbReference type="PROSITE-ProRule" id="PRU00339"/>
    </source>
</evidence>
<dbReference type="Proteomes" id="UP000324376">
    <property type="component" value="Unassembled WGS sequence"/>
</dbReference>
<dbReference type="Gene3D" id="3.30.565.10">
    <property type="entry name" value="Histidine kinase-like ATPase, C-terminal domain"/>
    <property type="match status" value="1"/>
</dbReference>
<dbReference type="AlphaFoldDB" id="A0A5S5BX25"/>
<dbReference type="InterPro" id="IPR036890">
    <property type="entry name" value="HATPase_C_sf"/>
</dbReference>